<dbReference type="EMBL" id="CP016786">
    <property type="protein sequence ID" value="ASW44183.1"/>
    <property type="molecule type" value="Genomic_DNA"/>
</dbReference>
<evidence type="ECO:0000256" key="2">
    <source>
        <dbReference type="ARBA" id="ARBA00023125"/>
    </source>
</evidence>
<dbReference type="GO" id="GO:0003677">
    <property type="term" value="F:DNA binding"/>
    <property type="evidence" value="ECO:0007669"/>
    <property type="project" value="UniProtKB-KW"/>
</dbReference>
<dbReference type="InterPro" id="IPR000835">
    <property type="entry name" value="HTH_MarR-typ"/>
</dbReference>
<accession>A0A343JF75</accession>
<keyword evidence="3" id="KW-0804">Transcription</keyword>
<name>A0A343JF75_9CLOT</name>
<dbReference type="OrthoDB" id="9808725at2"/>
<dbReference type="InterPro" id="IPR036390">
    <property type="entry name" value="WH_DNA-bd_sf"/>
</dbReference>
<reference evidence="5 6" key="1">
    <citation type="submission" date="2016-08" db="EMBL/GenBank/DDBJ databases">
        <title>Complete Genome Sequence Of The Indigo Reducing Clostridium isatidis DSM15098.</title>
        <authorList>
            <person name="Little G.T."/>
            <person name="Minton N.P."/>
        </authorList>
    </citation>
    <scope>NUCLEOTIDE SEQUENCE [LARGE SCALE GENOMIC DNA]</scope>
    <source>
        <strain evidence="5 6">DSM 15098</strain>
    </source>
</reference>
<evidence type="ECO:0000259" key="4">
    <source>
        <dbReference type="PROSITE" id="PS50995"/>
    </source>
</evidence>
<dbReference type="Gene3D" id="1.10.10.10">
    <property type="entry name" value="Winged helix-like DNA-binding domain superfamily/Winged helix DNA-binding domain"/>
    <property type="match status" value="1"/>
</dbReference>
<keyword evidence="2" id="KW-0238">DNA-binding</keyword>
<dbReference type="PROSITE" id="PS50995">
    <property type="entry name" value="HTH_MARR_2"/>
    <property type="match status" value="1"/>
</dbReference>
<feature type="domain" description="HTH marR-type" evidence="4">
    <location>
        <begin position="3"/>
        <end position="135"/>
    </location>
</feature>
<proteinExistence type="predicted"/>
<dbReference type="RefSeq" id="WP_119866307.1">
    <property type="nucleotide sequence ID" value="NZ_CP016786.1"/>
</dbReference>
<evidence type="ECO:0000256" key="1">
    <source>
        <dbReference type="ARBA" id="ARBA00023015"/>
    </source>
</evidence>
<organism evidence="5 6">
    <name type="scientific">Clostridium isatidis</name>
    <dbReference type="NCBI Taxonomy" id="182773"/>
    <lineage>
        <taxon>Bacteria</taxon>
        <taxon>Bacillati</taxon>
        <taxon>Bacillota</taxon>
        <taxon>Clostridia</taxon>
        <taxon>Eubacteriales</taxon>
        <taxon>Clostridiaceae</taxon>
        <taxon>Clostridium</taxon>
    </lineage>
</organism>
<dbReference type="GO" id="GO:0003700">
    <property type="term" value="F:DNA-binding transcription factor activity"/>
    <property type="evidence" value="ECO:0007669"/>
    <property type="project" value="InterPro"/>
</dbReference>
<gene>
    <name evidence="5" type="ORF">BEN51_12160</name>
</gene>
<dbReference type="PRINTS" id="PR00598">
    <property type="entry name" value="HTHMARR"/>
</dbReference>
<dbReference type="SUPFAM" id="SSF46785">
    <property type="entry name" value="Winged helix' DNA-binding domain"/>
    <property type="match status" value="1"/>
</dbReference>
<evidence type="ECO:0000256" key="3">
    <source>
        <dbReference type="ARBA" id="ARBA00023163"/>
    </source>
</evidence>
<sequence length="142" mass="16605">MIETDLAMQFKNIHQRVTQLMQKKIDKYGLTLGLLHIAIIVERNPEANQKDIAEEMKVTEGAISTSIKRLLNLKVLKQIPLESDMRYNRLVLTELGKSIIDDYRDHLPNIYKEMFNEFSQEELLKLSSFLSKINNNLNNMRN</sequence>
<dbReference type="Pfam" id="PF13412">
    <property type="entry name" value="HTH_24"/>
    <property type="match status" value="1"/>
</dbReference>
<dbReference type="AlphaFoldDB" id="A0A343JF75"/>
<dbReference type="InterPro" id="IPR036388">
    <property type="entry name" value="WH-like_DNA-bd_sf"/>
</dbReference>
<keyword evidence="1" id="KW-0805">Transcription regulation</keyword>
<evidence type="ECO:0000313" key="5">
    <source>
        <dbReference type="EMBL" id="ASW44183.1"/>
    </source>
</evidence>
<evidence type="ECO:0000313" key="6">
    <source>
        <dbReference type="Proteomes" id="UP000264883"/>
    </source>
</evidence>
<dbReference type="KEGG" id="cia:BEN51_12160"/>
<dbReference type="PANTHER" id="PTHR42756:SF1">
    <property type="entry name" value="TRANSCRIPTIONAL REPRESSOR OF EMRAB OPERON"/>
    <property type="match status" value="1"/>
</dbReference>
<dbReference type="SMART" id="SM00347">
    <property type="entry name" value="HTH_MARR"/>
    <property type="match status" value="1"/>
</dbReference>
<dbReference type="PANTHER" id="PTHR42756">
    <property type="entry name" value="TRANSCRIPTIONAL REGULATOR, MARR"/>
    <property type="match status" value="1"/>
</dbReference>
<keyword evidence="6" id="KW-1185">Reference proteome</keyword>
<dbReference type="Proteomes" id="UP000264883">
    <property type="component" value="Chromosome"/>
</dbReference>
<protein>
    <recommendedName>
        <fullName evidence="4">HTH marR-type domain-containing protein</fullName>
    </recommendedName>
</protein>